<dbReference type="EMBL" id="BGPR01246756">
    <property type="protein sequence ID" value="GBM28652.1"/>
    <property type="molecule type" value="Genomic_DNA"/>
</dbReference>
<evidence type="ECO:0000313" key="1">
    <source>
        <dbReference type="EMBL" id="GBM28652.1"/>
    </source>
</evidence>
<feature type="non-terminal residue" evidence="1">
    <location>
        <position position="1"/>
    </location>
</feature>
<keyword evidence="2" id="KW-1185">Reference proteome</keyword>
<dbReference type="Proteomes" id="UP000499080">
    <property type="component" value="Unassembled WGS sequence"/>
</dbReference>
<dbReference type="AlphaFoldDB" id="A0A4Y2EHM5"/>
<proteinExistence type="predicted"/>
<name>A0A4Y2EHM5_ARAVE</name>
<accession>A0A4Y2EHM5</accession>
<evidence type="ECO:0000313" key="2">
    <source>
        <dbReference type="Proteomes" id="UP000499080"/>
    </source>
</evidence>
<gene>
    <name evidence="1" type="ORF">AVEN_126569_1</name>
</gene>
<organism evidence="1 2">
    <name type="scientific">Araneus ventricosus</name>
    <name type="common">Orbweaver spider</name>
    <name type="synonym">Epeira ventricosa</name>
    <dbReference type="NCBI Taxonomy" id="182803"/>
    <lineage>
        <taxon>Eukaryota</taxon>
        <taxon>Metazoa</taxon>
        <taxon>Ecdysozoa</taxon>
        <taxon>Arthropoda</taxon>
        <taxon>Chelicerata</taxon>
        <taxon>Arachnida</taxon>
        <taxon>Araneae</taxon>
        <taxon>Araneomorphae</taxon>
        <taxon>Entelegynae</taxon>
        <taxon>Araneoidea</taxon>
        <taxon>Araneidae</taxon>
        <taxon>Araneus</taxon>
    </lineage>
</organism>
<sequence length="86" mass="9434">SPSNANLRPLWPSGKVLASVPESSRLIIRFLKTRHLRGPVHVKSNEVDCARSRGSDVLSSVWCGIMERELSSLSSSHQLAPVETLV</sequence>
<reference evidence="1 2" key="1">
    <citation type="journal article" date="2019" name="Sci. Rep.">
        <title>Orb-weaving spider Araneus ventricosus genome elucidates the spidroin gene catalogue.</title>
        <authorList>
            <person name="Kono N."/>
            <person name="Nakamura H."/>
            <person name="Ohtoshi R."/>
            <person name="Moran D.A.P."/>
            <person name="Shinohara A."/>
            <person name="Yoshida Y."/>
            <person name="Fujiwara M."/>
            <person name="Mori M."/>
            <person name="Tomita M."/>
            <person name="Arakawa K."/>
        </authorList>
    </citation>
    <scope>NUCLEOTIDE SEQUENCE [LARGE SCALE GENOMIC DNA]</scope>
</reference>
<protein>
    <submittedName>
        <fullName evidence="1">Uncharacterized protein</fullName>
    </submittedName>
</protein>
<comment type="caution">
    <text evidence="1">The sequence shown here is derived from an EMBL/GenBank/DDBJ whole genome shotgun (WGS) entry which is preliminary data.</text>
</comment>